<dbReference type="CDD" id="cd20691">
    <property type="entry name" value="CdiI_EC536-like"/>
    <property type="match status" value="1"/>
</dbReference>
<name>A0ABQ4A6N9_9ACTN</name>
<feature type="compositionally biased region" description="Basic and acidic residues" evidence="1">
    <location>
        <begin position="1"/>
        <end position="14"/>
    </location>
</feature>
<reference evidence="2 3" key="1">
    <citation type="submission" date="2021-01" db="EMBL/GenBank/DDBJ databases">
        <title>Whole genome shotgun sequence of Actinoplanes humidus NBRC 14915.</title>
        <authorList>
            <person name="Komaki H."/>
            <person name="Tamura T."/>
        </authorList>
    </citation>
    <scope>NUCLEOTIDE SEQUENCE [LARGE SCALE GENOMIC DNA]</scope>
    <source>
        <strain evidence="2 3">NBRC 14915</strain>
    </source>
</reference>
<dbReference type="RefSeq" id="WP_203843417.1">
    <property type="nucleotide sequence ID" value="NZ_BAAATV010000036.1"/>
</dbReference>
<accession>A0ABQ4A6N9</accession>
<keyword evidence="3" id="KW-1185">Reference proteome</keyword>
<evidence type="ECO:0000313" key="2">
    <source>
        <dbReference type="EMBL" id="GIE26515.1"/>
    </source>
</evidence>
<evidence type="ECO:0000313" key="3">
    <source>
        <dbReference type="Proteomes" id="UP000603200"/>
    </source>
</evidence>
<comment type="caution">
    <text evidence="2">The sequence shown here is derived from an EMBL/GenBank/DDBJ whole genome shotgun (WGS) entry which is preliminary data.</text>
</comment>
<evidence type="ECO:0000256" key="1">
    <source>
        <dbReference type="SAM" id="MobiDB-lite"/>
    </source>
</evidence>
<protein>
    <submittedName>
        <fullName evidence="2">Uncharacterized protein</fullName>
    </submittedName>
</protein>
<proteinExistence type="predicted"/>
<dbReference type="EMBL" id="BOMN01000145">
    <property type="protein sequence ID" value="GIE26515.1"/>
    <property type="molecule type" value="Genomic_DNA"/>
</dbReference>
<sequence length="131" mass="14553">MSREQSLEEIEKRAWGSGPADASKLVETVHRLRRKPVGALGVEDLRVLIGQRVGVATLVPLALEVLERDPLAEGDFYPGDLLAAVLRQVPAEYWVANPAERERLVGVARSVDPGDLEDDEKLREEITRFGR</sequence>
<dbReference type="Pfam" id="PF18616">
    <property type="entry name" value="CdiI_3"/>
    <property type="match status" value="1"/>
</dbReference>
<feature type="region of interest" description="Disordered" evidence="1">
    <location>
        <begin position="1"/>
        <end position="20"/>
    </location>
</feature>
<gene>
    <name evidence="2" type="ORF">Ahu01nite_096170</name>
</gene>
<dbReference type="InterPro" id="IPR040547">
    <property type="entry name" value="CdiI"/>
</dbReference>
<organism evidence="2 3">
    <name type="scientific">Winogradskya humida</name>
    <dbReference type="NCBI Taxonomy" id="113566"/>
    <lineage>
        <taxon>Bacteria</taxon>
        <taxon>Bacillati</taxon>
        <taxon>Actinomycetota</taxon>
        <taxon>Actinomycetes</taxon>
        <taxon>Micromonosporales</taxon>
        <taxon>Micromonosporaceae</taxon>
        <taxon>Winogradskya</taxon>
    </lineage>
</organism>
<dbReference type="Proteomes" id="UP000603200">
    <property type="component" value="Unassembled WGS sequence"/>
</dbReference>